<protein>
    <recommendedName>
        <fullName evidence="4">Immunity protein</fullName>
    </recommendedName>
</protein>
<keyword evidence="3" id="KW-1185">Reference proteome</keyword>
<dbReference type="Proteomes" id="UP000051922">
    <property type="component" value="Unassembled WGS sequence"/>
</dbReference>
<dbReference type="EMBL" id="AZFJ01000054">
    <property type="protein sequence ID" value="KRL85061.1"/>
    <property type="molecule type" value="Genomic_DNA"/>
</dbReference>
<organism evidence="2 3">
    <name type="scientific">Lacticaseibacillus pantheris DSM 15945 = JCM 12539 = NBRC 106106</name>
    <dbReference type="NCBI Taxonomy" id="1423783"/>
    <lineage>
        <taxon>Bacteria</taxon>
        <taxon>Bacillati</taxon>
        <taxon>Bacillota</taxon>
        <taxon>Bacilli</taxon>
        <taxon>Lactobacillales</taxon>
        <taxon>Lactobacillaceae</taxon>
        <taxon>Lacticaseibacillus</taxon>
    </lineage>
</organism>
<dbReference type="OrthoDB" id="9986562at2"/>
<keyword evidence="1" id="KW-0812">Transmembrane</keyword>
<keyword evidence="1" id="KW-0472">Membrane</keyword>
<evidence type="ECO:0000256" key="1">
    <source>
        <dbReference type="SAM" id="Phobius"/>
    </source>
</evidence>
<dbReference type="AlphaFoldDB" id="A0A0R1U2E7"/>
<reference evidence="2 3" key="1">
    <citation type="journal article" date="2015" name="Genome Announc.">
        <title>Expanding the biotechnology potential of lactobacilli through comparative genomics of 213 strains and associated genera.</title>
        <authorList>
            <person name="Sun Z."/>
            <person name="Harris H.M."/>
            <person name="McCann A."/>
            <person name="Guo C."/>
            <person name="Argimon S."/>
            <person name="Zhang W."/>
            <person name="Yang X."/>
            <person name="Jeffery I.B."/>
            <person name="Cooney J.C."/>
            <person name="Kagawa T.F."/>
            <person name="Liu W."/>
            <person name="Song Y."/>
            <person name="Salvetti E."/>
            <person name="Wrobel A."/>
            <person name="Rasinkangas P."/>
            <person name="Parkhill J."/>
            <person name="Rea M.C."/>
            <person name="O'Sullivan O."/>
            <person name="Ritari J."/>
            <person name="Douillard F.P."/>
            <person name="Paul Ross R."/>
            <person name="Yang R."/>
            <person name="Briner A.E."/>
            <person name="Felis G.E."/>
            <person name="de Vos W.M."/>
            <person name="Barrangou R."/>
            <person name="Klaenhammer T.R."/>
            <person name="Caufield P.W."/>
            <person name="Cui Y."/>
            <person name="Zhang H."/>
            <person name="O'Toole P.W."/>
        </authorList>
    </citation>
    <scope>NUCLEOTIDE SEQUENCE [LARGE SCALE GENOMIC DNA]</scope>
    <source>
        <strain evidence="2 3">DSM 15945</strain>
    </source>
</reference>
<dbReference type="PATRIC" id="fig|1423783.4.peg.1900"/>
<evidence type="ECO:0000313" key="3">
    <source>
        <dbReference type="Proteomes" id="UP000051922"/>
    </source>
</evidence>
<sequence length="70" mass="7549">MWFVLLGIVLIGLGVWQVWRTRKYMHYLRTDAGPDTSPFALNAVYTSGVIGVIGVLAGVGVIVMGLTGQL</sequence>
<evidence type="ECO:0008006" key="4">
    <source>
        <dbReference type="Google" id="ProtNLM"/>
    </source>
</evidence>
<dbReference type="STRING" id="1423783.FC50_GL001855"/>
<name>A0A0R1U2E7_9LACO</name>
<evidence type="ECO:0000313" key="2">
    <source>
        <dbReference type="EMBL" id="KRL85061.1"/>
    </source>
</evidence>
<dbReference type="RefSeq" id="WP_054651433.1">
    <property type="nucleotide sequence ID" value="NZ_AZFJ01000054.1"/>
</dbReference>
<comment type="caution">
    <text evidence="2">The sequence shown here is derived from an EMBL/GenBank/DDBJ whole genome shotgun (WGS) entry which is preliminary data.</text>
</comment>
<feature type="transmembrane region" description="Helical" evidence="1">
    <location>
        <begin position="44"/>
        <end position="66"/>
    </location>
</feature>
<keyword evidence="1" id="KW-1133">Transmembrane helix</keyword>
<gene>
    <name evidence="2" type="ORF">FC50_GL001855</name>
</gene>
<accession>A0A0R1U2E7</accession>
<proteinExistence type="predicted"/>